<sequence>MNEYRDEIAVCANLGKTPLHGHLSLGVRQRSIGTRLNGHRVSHGNFACVLSPPTKDNVTTSLATGEPFDTEIFGCKLMGSDQNMKSARSSNALTITPRKSLPDTLVAGFRSS</sequence>
<proteinExistence type="predicted"/>
<name>A0A5C6EES7_9BACT</name>
<dbReference type="Proteomes" id="UP000317977">
    <property type="component" value="Unassembled WGS sequence"/>
</dbReference>
<keyword evidence="2" id="KW-1185">Reference proteome</keyword>
<dbReference type="RefSeq" id="WP_146537355.1">
    <property type="nucleotide sequence ID" value="NZ_SJPX01000006.1"/>
</dbReference>
<organism evidence="1 2">
    <name type="scientific">Rubripirellula reticaptiva</name>
    <dbReference type="NCBI Taxonomy" id="2528013"/>
    <lineage>
        <taxon>Bacteria</taxon>
        <taxon>Pseudomonadati</taxon>
        <taxon>Planctomycetota</taxon>
        <taxon>Planctomycetia</taxon>
        <taxon>Pirellulales</taxon>
        <taxon>Pirellulaceae</taxon>
        <taxon>Rubripirellula</taxon>
    </lineage>
</organism>
<reference evidence="1 2" key="1">
    <citation type="submission" date="2019-02" db="EMBL/GenBank/DDBJ databases">
        <title>Deep-cultivation of Planctomycetes and their phenomic and genomic characterization uncovers novel biology.</title>
        <authorList>
            <person name="Wiegand S."/>
            <person name="Jogler M."/>
            <person name="Boedeker C."/>
            <person name="Pinto D."/>
            <person name="Vollmers J."/>
            <person name="Rivas-Marin E."/>
            <person name="Kohn T."/>
            <person name="Peeters S.H."/>
            <person name="Heuer A."/>
            <person name="Rast P."/>
            <person name="Oberbeckmann S."/>
            <person name="Bunk B."/>
            <person name="Jeske O."/>
            <person name="Meyerdierks A."/>
            <person name="Storesund J.E."/>
            <person name="Kallscheuer N."/>
            <person name="Luecker S."/>
            <person name="Lage O.M."/>
            <person name="Pohl T."/>
            <person name="Merkel B.J."/>
            <person name="Hornburger P."/>
            <person name="Mueller R.-W."/>
            <person name="Bruemmer F."/>
            <person name="Labrenz M."/>
            <person name="Spormann A.M."/>
            <person name="Op Den Camp H."/>
            <person name="Overmann J."/>
            <person name="Amann R."/>
            <person name="Jetten M.S.M."/>
            <person name="Mascher T."/>
            <person name="Medema M.H."/>
            <person name="Devos D.P."/>
            <person name="Kaster A.-K."/>
            <person name="Ovreas L."/>
            <person name="Rohde M."/>
            <person name="Galperin M.Y."/>
            <person name="Jogler C."/>
        </authorList>
    </citation>
    <scope>NUCLEOTIDE SEQUENCE [LARGE SCALE GENOMIC DNA]</scope>
    <source>
        <strain evidence="1 2">Poly59</strain>
    </source>
</reference>
<accession>A0A5C6EES7</accession>
<dbReference type="AlphaFoldDB" id="A0A5C6EES7"/>
<dbReference type="EMBL" id="SJPX01000006">
    <property type="protein sequence ID" value="TWU46924.1"/>
    <property type="molecule type" value="Genomic_DNA"/>
</dbReference>
<evidence type="ECO:0000313" key="1">
    <source>
        <dbReference type="EMBL" id="TWU46924.1"/>
    </source>
</evidence>
<gene>
    <name evidence="1" type="ORF">Poly59_58980</name>
</gene>
<comment type="caution">
    <text evidence="1">The sequence shown here is derived from an EMBL/GenBank/DDBJ whole genome shotgun (WGS) entry which is preliminary data.</text>
</comment>
<protein>
    <submittedName>
        <fullName evidence="1">Uncharacterized protein</fullName>
    </submittedName>
</protein>
<evidence type="ECO:0000313" key="2">
    <source>
        <dbReference type="Proteomes" id="UP000317977"/>
    </source>
</evidence>